<dbReference type="PROSITE" id="PS50915">
    <property type="entry name" value="CRYSTALLIN_BETA_GAMMA"/>
    <property type="match status" value="1"/>
</dbReference>
<comment type="caution">
    <text evidence="5">The sequence shown here is derived from an EMBL/GenBank/DDBJ whole genome shotgun (WGS) entry which is preliminary data.</text>
</comment>
<sequence length="118" mass="12769">MLKKIAIVASVGLLGFSGMVGTAAAADFHVYEHDDFNGRNQEFNGSDRNLANNYFDGGGAMNDHISSMKNHADHGISMYQHGGSSCGGITYYARADSEDRDLTNNDFDNRASCIIFHG</sequence>
<evidence type="ECO:0000256" key="2">
    <source>
        <dbReference type="ARBA" id="ARBA00022737"/>
    </source>
</evidence>
<proteinExistence type="inferred from homology"/>
<name>A0ABT4TH27_9ACTN</name>
<dbReference type="Pfam" id="PF03995">
    <property type="entry name" value="Inhibitor_I36"/>
    <property type="match status" value="1"/>
</dbReference>
<feature type="chain" id="PRO_5046232819" evidence="3">
    <location>
        <begin position="26"/>
        <end position="118"/>
    </location>
</feature>
<evidence type="ECO:0000313" key="5">
    <source>
        <dbReference type="EMBL" id="MDA2804018.1"/>
    </source>
</evidence>
<feature type="domain" description="Beta/gamma crystallin 'Greek key'" evidence="4">
    <location>
        <begin position="26"/>
        <end position="72"/>
    </location>
</feature>
<evidence type="ECO:0000256" key="1">
    <source>
        <dbReference type="ARBA" id="ARBA00009646"/>
    </source>
</evidence>
<dbReference type="Gene3D" id="2.60.20.10">
    <property type="entry name" value="Crystallins"/>
    <property type="match status" value="1"/>
</dbReference>
<keyword evidence="3" id="KW-0732">Signal</keyword>
<dbReference type="EMBL" id="JAQFWP010000007">
    <property type="protein sequence ID" value="MDA2804018.1"/>
    <property type="molecule type" value="Genomic_DNA"/>
</dbReference>
<protein>
    <submittedName>
        <fullName evidence="5">Peptidase inhibitor family I36 protein</fullName>
    </submittedName>
</protein>
<dbReference type="Proteomes" id="UP001165685">
    <property type="component" value="Unassembled WGS sequence"/>
</dbReference>
<dbReference type="InterPro" id="IPR001064">
    <property type="entry name" value="Beta/gamma_crystallin"/>
</dbReference>
<keyword evidence="2" id="KW-0677">Repeat</keyword>
<dbReference type="SUPFAM" id="SSF49695">
    <property type="entry name" value="gamma-Crystallin-like"/>
    <property type="match status" value="1"/>
</dbReference>
<evidence type="ECO:0000256" key="3">
    <source>
        <dbReference type="SAM" id="SignalP"/>
    </source>
</evidence>
<reference evidence="5" key="1">
    <citation type="submission" date="2023-01" db="EMBL/GenBank/DDBJ databases">
        <title>Draft genome sequence of Nocardiopsis sp. LSu2-4 isolated from halophytes.</title>
        <authorList>
            <person name="Duangmal K."/>
            <person name="Chantavorakit T."/>
        </authorList>
    </citation>
    <scope>NUCLEOTIDE SEQUENCE</scope>
    <source>
        <strain evidence="5">LSu2-4</strain>
    </source>
</reference>
<organism evidence="5 6">
    <name type="scientific">Nocardiopsis suaedae</name>
    <dbReference type="NCBI Taxonomy" id="3018444"/>
    <lineage>
        <taxon>Bacteria</taxon>
        <taxon>Bacillati</taxon>
        <taxon>Actinomycetota</taxon>
        <taxon>Actinomycetes</taxon>
        <taxon>Streptosporangiales</taxon>
        <taxon>Nocardiopsidaceae</taxon>
        <taxon>Nocardiopsis</taxon>
    </lineage>
</organism>
<feature type="signal peptide" evidence="3">
    <location>
        <begin position="1"/>
        <end position="25"/>
    </location>
</feature>
<evidence type="ECO:0000313" key="6">
    <source>
        <dbReference type="Proteomes" id="UP001165685"/>
    </source>
</evidence>
<dbReference type="RefSeq" id="WP_270676504.1">
    <property type="nucleotide sequence ID" value="NZ_JAQFWP010000007.1"/>
</dbReference>
<keyword evidence="6" id="KW-1185">Reference proteome</keyword>
<comment type="similarity">
    <text evidence="1">Belongs to the beta/gamma-crystallin family.</text>
</comment>
<evidence type="ECO:0000259" key="4">
    <source>
        <dbReference type="PROSITE" id="PS50915"/>
    </source>
</evidence>
<gene>
    <name evidence="5" type="ORF">O4U47_05805</name>
</gene>
<dbReference type="InterPro" id="IPR011024">
    <property type="entry name" value="G_crystallin-like"/>
</dbReference>
<accession>A0ABT4TH27</accession>